<organism evidence="2">
    <name type="scientific">Candidatus Kentrum sp. TUN</name>
    <dbReference type="NCBI Taxonomy" id="2126343"/>
    <lineage>
        <taxon>Bacteria</taxon>
        <taxon>Pseudomonadati</taxon>
        <taxon>Pseudomonadota</taxon>
        <taxon>Gammaproteobacteria</taxon>
        <taxon>Candidatus Kentrum</taxon>
    </lineage>
</organism>
<gene>
    <name evidence="1" type="ORF">BECKTUN1418D_GA0071000_101812</name>
    <name evidence="2" type="ORF">BECKTUN1418F_GA0071002_11556</name>
</gene>
<dbReference type="AlphaFoldDB" id="A0A450ZYE4"/>
<sequence>MSFRTHKISPFGRSDREVANMSALYAETERGVALSHTWVRSGFLFFRYVIKGFGESYATPTWICNRKGTASVPFREIPGTSHEKLFLNPTRQHETRCHTRSIRHSSSDAFGIFRDRLGDILGTKISGRLARLPHFAIAEFS</sequence>
<protein>
    <submittedName>
        <fullName evidence="2">Uncharacterized protein</fullName>
    </submittedName>
</protein>
<evidence type="ECO:0000313" key="1">
    <source>
        <dbReference type="EMBL" id="VFK53630.1"/>
    </source>
</evidence>
<proteinExistence type="predicted"/>
<name>A0A450ZYE4_9GAMM</name>
<evidence type="ECO:0000313" key="2">
    <source>
        <dbReference type="EMBL" id="VFK58810.1"/>
    </source>
</evidence>
<reference evidence="2" key="1">
    <citation type="submission" date="2019-02" db="EMBL/GenBank/DDBJ databases">
        <authorList>
            <person name="Gruber-Vodicka R. H."/>
            <person name="Seah K. B. B."/>
        </authorList>
    </citation>
    <scope>NUCLEOTIDE SEQUENCE</scope>
    <source>
        <strain evidence="1">BECK_BY1</strain>
        <strain evidence="2">BECK_BY3</strain>
    </source>
</reference>
<accession>A0A450ZYE4</accession>
<dbReference type="EMBL" id="CAADFY010000155">
    <property type="protein sequence ID" value="VFK58810.1"/>
    <property type="molecule type" value="Genomic_DNA"/>
</dbReference>
<dbReference type="EMBL" id="CAADFX010000018">
    <property type="protein sequence ID" value="VFK53630.1"/>
    <property type="molecule type" value="Genomic_DNA"/>
</dbReference>